<dbReference type="Proteomes" id="UP001209257">
    <property type="component" value="Unassembled WGS sequence"/>
</dbReference>
<feature type="transmembrane region" description="Helical" evidence="1">
    <location>
        <begin position="271"/>
        <end position="289"/>
    </location>
</feature>
<dbReference type="PROSITE" id="PS50113">
    <property type="entry name" value="PAC"/>
    <property type="match status" value="1"/>
</dbReference>
<evidence type="ECO:0000259" key="2">
    <source>
        <dbReference type="PROSITE" id="PS50113"/>
    </source>
</evidence>
<evidence type="ECO:0000313" key="5">
    <source>
        <dbReference type="EMBL" id="MCU7554741.1"/>
    </source>
</evidence>
<feature type="domain" description="EAL" evidence="3">
    <location>
        <begin position="723"/>
        <end position="973"/>
    </location>
</feature>
<dbReference type="SMART" id="SM00267">
    <property type="entry name" value="GGDEF"/>
    <property type="match status" value="1"/>
</dbReference>
<dbReference type="NCBIfam" id="TIGR00229">
    <property type="entry name" value="sensory_box"/>
    <property type="match status" value="1"/>
</dbReference>
<dbReference type="Gene3D" id="2.60.40.2380">
    <property type="match status" value="1"/>
</dbReference>
<dbReference type="Gene3D" id="3.30.70.270">
    <property type="match status" value="1"/>
</dbReference>
<name>A0ABT2VR70_9ALTE</name>
<dbReference type="InterPro" id="IPR011622">
    <property type="entry name" value="7TMR_DISM_rcpt_extracell_dom2"/>
</dbReference>
<dbReference type="InterPro" id="IPR000014">
    <property type="entry name" value="PAS"/>
</dbReference>
<dbReference type="Pfam" id="PF07696">
    <property type="entry name" value="7TMR-DISMED2"/>
    <property type="match status" value="1"/>
</dbReference>
<dbReference type="EMBL" id="JAOTJC010000007">
    <property type="protein sequence ID" value="MCU7554741.1"/>
    <property type="molecule type" value="Genomic_DNA"/>
</dbReference>
<feature type="transmembrane region" description="Helical" evidence="1">
    <location>
        <begin position="384"/>
        <end position="403"/>
    </location>
</feature>
<evidence type="ECO:0000313" key="6">
    <source>
        <dbReference type="Proteomes" id="UP001209257"/>
    </source>
</evidence>
<evidence type="ECO:0000256" key="1">
    <source>
        <dbReference type="SAM" id="Phobius"/>
    </source>
</evidence>
<dbReference type="SUPFAM" id="SSF141868">
    <property type="entry name" value="EAL domain-like"/>
    <property type="match status" value="1"/>
</dbReference>
<keyword evidence="6" id="KW-1185">Reference proteome</keyword>
<feature type="transmembrane region" description="Helical" evidence="1">
    <location>
        <begin position="301"/>
        <end position="320"/>
    </location>
</feature>
<feature type="transmembrane region" description="Helical" evidence="1">
    <location>
        <begin position="208"/>
        <end position="232"/>
    </location>
</feature>
<comment type="caution">
    <text evidence="5">The sequence shown here is derived from an EMBL/GenBank/DDBJ whole genome shotgun (WGS) entry which is preliminary data.</text>
</comment>
<accession>A0ABT2VR70</accession>
<feature type="transmembrane region" description="Helical" evidence="1">
    <location>
        <begin position="27"/>
        <end position="46"/>
    </location>
</feature>
<dbReference type="CDD" id="cd01949">
    <property type="entry name" value="GGDEF"/>
    <property type="match status" value="1"/>
</dbReference>
<dbReference type="InterPro" id="IPR043128">
    <property type="entry name" value="Rev_trsase/Diguanyl_cyclase"/>
</dbReference>
<dbReference type="PANTHER" id="PTHR44757:SF2">
    <property type="entry name" value="BIOFILM ARCHITECTURE MAINTENANCE PROTEIN MBAA"/>
    <property type="match status" value="1"/>
</dbReference>
<dbReference type="SUPFAM" id="SSF55785">
    <property type="entry name" value="PYP-like sensor domain (PAS domain)"/>
    <property type="match status" value="1"/>
</dbReference>
<keyword evidence="1" id="KW-0472">Membrane</keyword>
<feature type="transmembrane region" description="Helical" evidence="1">
    <location>
        <begin position="239"/>
        <end position="259"/>
    </location>
</feature>
<keyword evidence="1" id="KW-1133">Transmembrane helix</keyword>
<sequence>MNQTCFIKDAVIHPMSVPRIGNQHRRLLFVFTAMWGLLLTCVSLPLSAQQAHLVLDEQFTSHAFNIRAQWKVVPQQHAYDTVMARFDDWPDIHYPSPLADNDRLWLRARISNMGDQPLSLTLVSDRTALDYVHLVLLDGRDRITDSFNYRVSRSNSLPSRLLPTLKFPFVLQTGQSKTLLLSVKDNGLVAPQVTLWENHALAVHDRNMVLLFGVAMGTLSVLLGYFLISYLYQRTPARFWLATTFAILFVFAFVIQGGLVHWPALSNQVEAATVILLAAFLAAQVRVCHTLFPRIPLPLRVLTLLAPLGLAAVVLTQSAYQMTLAIYLGSPLIGLLIILSALLFRDRRNPTQTRTFLIAWLFLFAVYAVQLDLTVNVMPVNVLISLQCVVLMMLAMLSFAFSIEVKEKNLNIQQLSAREKTITQLNQFYDLFRNSAEGLYTSTLDGELRSINPAMCALFGYEDEDSMLREVENTRNFYASKEDRDLLVGEILEKGAVMGREIKGIRADGSEFWFSLSCQIRKEAAGTFLYGSIFDVTERKQSSISLEYLATHDSLTGVFNRREFEKRLYQALDSHSEHDCVCLLYLDLDRFKVVNDTCGHKAGDALIKDVATLFQDTVGNQGDLARLGGDEFAILVTAASEDDAYLLGVKILNALQSYRFVWENRIFSVGVSIGLVGCGDDGAGPEQYLSMADAACYIAKEQGRNQIHRYSSDDDSLKRYEAELDSLAAINEALEHSKFTLFYQHCRPLHTPLEGDNFEILLRLEGEEGELIPPNAFLPSAERYNLMPKIDRWVVENSFRWLADHPDILASLQRCSINLSGQSLGDRDLKLFILNAFETYSIPYHKICFEITETVAIIRMDDTRSFMHTFQRLGCEFSLDDFGSGFSSYTYLKHLPVNSVKIDGSFIKDMLNDPVDAAMVASIKDVAKALGMKTVGEFVENEATMSQLGRMGVDFAQGYGVARPAPLKEYQPL</sequence>
<dbReference type="InterPro" id="IPR029787">
    <property type="entry name" value="Nucleotide_cyclase"/>
</dbReference>
<dbReference type="Pfam" id="PF00990">
    <property type="entry name" value="GGDEF"/>
    <property type="match status" value="1"/>
</dbReference>
<feature type="domain" description="PAC" evidence="2">
    <location>
        <begin position="498"/>
        <end position="548"/>
    </location>
</feature>
<gene>
    <name evidence="5" type="ORF">OCL06_09030</name>
</gene>
<evidence type="ECO:0000259" key="4">
    <source>
        <dbReference type="PROSITE" id="PS50887"/>
    </source>
</evidence>
<dbReference type="CDD" id="cd00130">
    <property type="entry name" value="PAS"/>
    <property type="match status" value="1"/>
</dbReference>
<feature type="transmembrane region" description="Helical" evidence="1">
    <location>
        <begin position="356"/>
        <end position="378"/>
    </location>
</feature>
<dbReference type="InterPro" id="IPR035965">
    <property type="entry name" value="PAS-like_dom_sf"/>
</dbReference>
<dbReference type="PANTHER" id="PTHR44757">
    <property type="entry name" value="DIGUANYLATE CYCLASE DGCP"/>
    <property type="match status" value="1"/>
</dbReference>
<dbReference type="Gene3D" id="3.30.450.20">
    <property type="entry name" value="PAS domain"/>
    <property type="match status" value="1"/>
</dbReference>
<dbReference type="Gene3D" id="3.20.20.450">
    <property type="entry name" value="EAL domain"/>
    <property type="match status" value="1"/>
</dbReference>
<organism evidence="5 6">
    <name type="scientific">Alteromonas salexigens</name>
    <dbReference type="NCBI Taxonomy" id="2982530"/>
    <lineage>
        <taxon>Bacteria</taxon>
        <taxon>Pseudomonadati</taxon>
        <taxon>Pseudomonadota</taxon>
        <taxon>Gammaproteobacteria</taxon>
        <taxon>Alteromonadales</taxon>
        <taxon>Alteromonadaceae</taxon>
        <taxon>Alteromonas/Salinimonas group</taxon>
        <taxon>Alteromonas</taxon>
    </lineage>
</organism>
<feature type="domain" description="GGDEF" evidence="4">
    <location>
        <begin position="579"/>
        <end position="712"/>
    </location>
</feature>
<proteinExistence type="predicted"/>
<feature type="transmembrane region" description="Helical" evidence="1">
    <location>
        <begin position="326"/>
        <end position="344"/>
    </location>
</feature>
<dbReference type="InterPro" id="IPR000700">
    <property type="entry name" value="PAS-assoc_C"/>
</dbReference>
<dbReference type="InterPro" id="IPR000160">
    <property type="entry name" value="GGDEF_dom"/>
</dbReference>
<dbReference type="CDD" id="cd01948">
    <property type="entry name" value="EAL"/>
    <property type="match status" value="1"/>
</dbReference>
<dbReference type="Pfam" id="PF13426">
    <property type="entry name" value="PAS_9"/>
    <property type="match status" value="1"/>
</dbReference>
<dbReference type="Pfam" id="PF00563">
    <property type="entry name" value="EAL"/>
    <property type="match status" value="1"/>
</dbReference>
<dbReference type="PROSITE" id="PS50887">
    <property type="entry name" value="GGDEF"/>
    <property type="match status" value="1"/>
</dbReference>
<dbReference type="InterPro" id="IPR035919">
    <property type="entry name" value="EAL_sf"/>
</dbReference>
<dbReference type="NCBIfam" id="TIGR00254">
    <property type="entry name" value="GGDEF"/>
    <property type="match status" value="1"/>
</dbReference>
<keyword evidence="1" id="KW-0812">Transmembrane</keyword>
<dbReference type="SUPFAM" id="SSF55073">
    <property type="entry name" value="Nucleotide cyclase"/>
    <property type="match status" value="1"/>
</dbReference>
<reference evidence="6" key="1">
    <citation type="submission" date="2023-07" db="EMBL/GenBank/DDBJ databases">
        <title>Study on multiphase classification of strain Alteromonas salexigens isolated from the Yellow Sea.</title>
        <authorList>
            <person name="Sun L."/>
        </authorList>
    </citation>
    <scope>NUCLEOTIDE SEQUENCE [LARGE SCALE GENOMIC DNA]</scope>
    <source>
        <strain evidence="6">ASW11-19</strain>
    </source>
</reference>
<dbReference type="RefSeq" id="WP_262993657.1">
    <property type="nucleotide sequence ID" value="NZ_JAOTJC010000007.1"/>
</dbReference>
<dbReference type="PROSITE" id="PS50883">
    <property type="entry name" value="EAL"/>
    <property type="match status" value="1"/>
</dbReference>
<evidence type="ECO:0000259" key="3">
    <source>
        <dbReference type="PROSITE" id="PS50883"/>
    </source>
</evidence>
<dbReference type="InterPro" id="IPR052155">
    <property type="entry name" value="Biofilm_reg_signaling"/>
</dbReference>
<protein>
    <submittedName>
        <fullName evidence="5">EAL domain-containing protein</fullName>
    </submittedName>
</protein>
<dbReference type="InterPro" id="IPR001633">
    <property type="entry name" value="EAL_dom"/>
</dbReference>
<dbReference type="SMART" id="SM00052">
    <property type="entry name" value="EAL"/>
    <property type="match status" value="1"/>
</dbReference>